<protein>
    <recommendedName>
        <fullName evidence="2">Retrovirus-related Pol polyprotein from transposon TNT 1-94-like beta-barrel domain-containing protein</fullName>
    </recommendedName>
</protein>
<gene>
    <name evidence="3" type="ORF">VP01_898g7</name>
</gene>
<feature type="compositionally biased region" description="Polar residues" evidence="1">
    <location>
        <begin position="54"/>
        <end position="86"/>
    </location>
</feature>
<dbReference type="Pfam" id="PF22936">
    <property type="entry name" value="Pol_BBD"/>
    <property type="match status" value="1"/>
</dbReference>
<sequence length="213" mass="24498">MHLDKNLKVEFVYNHLTQFNNEAKAETREAGPSEAALYAGKNKKFNKDMRGAKSGQNQGSSLNQKGSRFTEGVQNPKQDSNHSSNACWHLHPEKAPEWWQENQEKWKSNKDKNQVNYYMSLVTPWINHGDPKSRIILDSGASAHIFNNKQYFSQLELRDLDVIKTGKESVTLPIRGVGKVTLTWKNRQLKLQNCLKDYKTIFQGNLDNHLKNV</sequence>
<dbReference type="EMBL" id="LAVV01014592">
    <property type="protein sequence ID" value="KNZ44624.1"/>
    <property type="molecule type" value="Genomic_DNA"/>
</dbReference>
<dbReference type="InterPro" id="IPR054722">
    <property type="entry name" value="PolX-like_BBD"/>
</dbReference>
<evidence type="ECO:0000313" key="4">
    <source>
        <dbReference type="Proteomes" id="UP000037035"/>
    </source>
</evidence>
<name>A0A0L6U7U2_9BASI</name>
<evidence type="ECO:0000313" key="3">
    <source>
        <dbReference type="EMBL" id="KNZ44624.1"/>
    </source>
</evidence>
<organism evidence="3 4">
    <name type="scientific">Puccinia sorghi</name>
    <dbReference type="NCBI Taxonomy" id="27349"/>
    <lineage>
        <taxon>Eukaryota</taxon>
        <taxon>Fungi</taxon>
        <taxon>Dikarya</taxon>
        <taxon>Basidiomycota</taxon>
        <taxon>Pucciniomycotina</taxon>
        <taxon>Pucciniomycetes</taxon>
        <taxon>Pucciniales</taxon>
        <taxon>Pucciniaceae</taxon>
        <taxon>Puccinia</taxon>
    </lineage>
</organism>
<evidence type="ECO:0000256" key="1">
    <source>
        <dbReference type="SAM" id="MobiDB-lite"/>
    </source>
</evidence>
<dbReference type="VEuPathDB" id="FungiDB:VP01_898g7"/>
<reference evidence="3 4" key="1">
    <citation type="submission" date="2015-08" db="EMBL/GenBank/DDBJ databases">
        <title>Next Generation Sequencing and Analysis of the Genome of Puccinia sorghi L Schw, the Causal Agent of Maize Common Rust.</title>
        <authorList>
            <person name="Rochi L."/>
            <person name="Burguener G."/>
            <person name="Darino M."/>
            <person name="Turjanski A."/>
            <person name="Kreff E."/>
            <person name="Dieguez M.J."/>
            <person name="Sacco F."/>
        </authorList>
    </citation>
    <scope>NUCLEOTIDE SEQUENCE [LARGE SCALE GENOMIC DNA]</scope>
    <source>
        <strain evidence="3 4">RO10H11247</strain>
    </source>
</reference>
<evidence type="ECO:0000259" key="2">
    <source>
        <dbReference type="Pfam" id="PF22936"/>
    </source>
</evidence>
<dbReference type="OrthoDB" id="2512596at2759"/>
<feature type="region of interest" description="Disordered" evidence="1">
    <location>
        <begin position="24"/>
        <end position="88"/>
    </location>
</feature>
<accession>A0A0L6U7U2</accession>
<proteinExistence type="predicted"/>
<comment type="caution">
    <text evidence="3">The sequence shown here is derived from an EMBL/GenBank/DDBJ whole genome shotgun (WGS) entry which is preliminary data.</text>
</comment>
<dbReference type="Proteomes" id="UP000037035">
    <property type="component" value="Unassembled WGS sequence"/>
</dbReference>
<feature type="domain" description="Retrovirus-related Pol polyprotein from transposon TNT 1-94-like beta-barrel" evidence="2">
    <location>
        <begin position="136"/>
        <end position="193"/>
    </location>
</feature>
<keyword evidence="4" id="KW-1185">Reference proteome</keyword>
<dbReference type="AlphaFoldDB" id="A0A0L6U7U2"/>